<dbReference type="InterPro" id="IPR042171">
    <property type="entry name" value="Acyl-CoA_hotdog"/>
</dbReference>
<dbReference type="RefSeq" id="WP_093002910.1">
    <property type="nucleotide sequence ID" value="NZ_FNZZ01000001.1"/>
</dbReference>
<gene>
    <name evidence="3" type="ORF">SAMN05216382_0484</name>
</gene>
<dbReference type="Pfam" id="PF13622">
    <property type="entry name" value="4HBT_3"/>
    <property type="match status" value="1"/>
</dbReference>
<dbReference type="InterPro" id="IPR049449">
    <property type="entry name" value="TesB_ACOT8-like_N"/>
</dbReference>
<reference evidence="4" key="1">
    <citation type="submission" date="2016-10" db="EMBL/GenBank/DDBJ databases">
        <authorList>
            <person name="Varghese N."/>
            <person name="Submissions S."/>
        </authorList>
    </citation>
    <scope>NUCLEOTIDE SEQUENCE [LARGE SCALE GENOMIC DNA]</scope>
    <source>
        <strain evidence="4">JS21-1</strain>
    </source>
</reference>
<dbReference type="Gene3D" id="2.40.160.210">
    <property type="entry name" value="Acyl-CoA thioesterase, double hotdog domain"/>
    <property type="match status" value="1"/>
</dbReference>
<evidence type="ECO:0000259" key="1">
    <source>
        <dbReference type="Pfam" id="PF13622"/>
    </source>
</evidence>
<protein>
    <submittedName>
        <fullName evidence="3">Acyl-CoA thioesterase</fullName>
    </submittedName>
</protein>
<name>A0A1H7HC73_9SPHN</name>
<dbReference type="SUPFAM" id="SSF54637">
    <property type="entry name" value="Thioesterase/thiol ester dehydrase-isomerase"/>
    <property type="match status" value="2"/>
</dbReference>
<proteinExistence type="predicted"/>
<sequence length="261" mass="28720">MTTLKQVLAALEPMNDATAWRGTIPDGWLQGRTAYGGLSAAIALHCAMQSEADLPPLRSAQVSFIGPLSGAIMVTTHKLRRGKNAAFIQADIESEAGLGLRCTFVFMRAIESEVDYQTTTVPDFARPNPDDTTFKGHPRVPFTQNFEFLDQREAPDLKPAEWLRWTRLNERDGIDPMVELIAVGDCLPPAALRLLGRNVPMSSMTWMLNVLGPAPTTEDGWWLLRSDADYARAGSSSQQMGIWNAHGEMVAEQMQSVALFG</sequence>
<dbReference type="EMBL" id="FNZZ01000001">
    <property type="protein sequence ID" value="SEK47841.1"/>
    <property type="molecule type" value="Genomic_DNA"/>
</dbReference>
<dbReference type="InterPro" id="IPR049450">
    <property type="entry name" value="ACOT8-like_C"/>
</dbReference>
<feature type="domain" description="Acyl-CoA thioesterase-like C-terminal" evidence="2">
    <location>
        <begin position="130"/>
        <end position="258"/>
    </location>
</feature>
<accession>A0A1H7HC73</accession>
<dbReference type="InterPro" id="IPR029069">
    <property type="entry name" value="HotDog_dom_sf"/>
</dbReference>
<evidence type="ECO:0000313" key="3">
    <source>
        <dbReference type="EMBL" id="SEK47841.1"/>
    </source>
</evidence>
<feature type="domain" description="Acyl-CoA thioesterase-like N-terminal HotDog" evidence="1">
    <location>
        <begin position="24"/>
        <end position="107"/>
    </location>
</feature>
<dbReference type="STRING" id="1855283.SAMN05216382_0484"/>
<dbReference type="AlphaFoldDB" id="A0A1H7HC73"/>
<dbReference type="Pfam" id="PF20789">
    <property type="entry name" value="4HBT_3C"/>
    <property type="match status" value="1"/>
</dbReference>
<evidence type="ECO:0000313" key="4">
    <source>
        <dbReference type="Proteomes" id="UP000199214"/>
    </source>
</evidence>
<dbReference type="Proteomes" id="UP000199214">
    <property type="component" value="Unassembled WGS sequence"/>
</dbReference>
<keyword evidence="4" id="KW-1185">Reference proteome</keyword>
<dbReference type="OrthoDB" id="7059210at2"/>
<organism evidence="3 4">
    <name type="scientific">Sphingomonas palmae</name>
    <dbReference type="NCBI Taxonomy" id="1855283"/>
    <lineage>
        <taxon>Bacteria</taxon>
        <taxon>Pseudomonadati</taxon>
        <taxon>Pseudomonadota</taxon>
        <taxon>Alphaproteobacteria</taxon>
        <taxon>Sphingomonadales</taxon>
        <taxon>Sphingomonadaceae</taxon>
        <taxon>Sphingomonas</taxon>
    </lineage>
</organism>
<evidence type="ECO:0000259" key="2">
    <source>
        <dbReference type="Pfam" id="PF20789"/>
    </source>
</evidence>